<dbReference type="Proteomes" id="UP000235388">
    <property type="component" value="Unassembled WGS sequence"/>
</dbReference>
<evidence type="ECO:0000256" key="1">
    <source>
        <dbReference type="SAM" id="MobiDB-lite"/>
    </source>
</evidence>
<name>A0A2N5V789_9BASI</name>
<feature type="region of interest" description="Disordered" evidence="1">
    <location>
        <begin position="134"/>
        <end position="161"/>
    </location>
</feature>
<gene>
    <name evidence="2" type="ORF">PCANC_10123</name>
</gene>
<evidence type="ECO:0000313" key="2">
    <source>
        <dbReference type="EMBL" id="PLW45867.1"/>
    </source>
</evidence>
<dbReference type="OrthoDB" id="2509560at2759"/>
<protein>
    <submittedName>
        <fullName evidence="2">Uncharacterized protein</fullName>
    </submittedName>
</protein>
<proteinExistence type="predicted"/>
<feature type="compositionally biased region" description="Low complexity" evidence="1">
    <location>
        <begin position="134"/>
        <end position="145"/>
    </location>
</feature>
<feature type="region of interest" description="Disordered" evidence="1">
    <location>
        <begin position="21"/>
        <end position="50"/>
    </location>
</feature>
<comment type="caution">
    <text evidence="2">The sequence shown here is derived from an EMBL/GenBank/DDBJ whole genome shotgun (WGS) entry which is preliminary data.</text>
</comment>
<organism evidence="2 3">
    <name type="scientific">Puccinia coronata f. sp. avenae</name>
    <dbReference type="NCBI Taxonomy" id="200324"/>
    <lineage>
        <taxon>Eukaryota</taxon>
        <taxon>Fungi</taxon>
        <taxon>Dikarya</taxon>
        <taxon>Basidiomycota</taxon>
        <taxon>Pucciniomycotina</taxon>
        <taxon>Pucciniomycetes</taxon>
        <taxon>Pucciniales</taxon>
        <taxon>Pucciniaceae</taxon>
        <taxon>Puccinia</taxon>
    </lineage>
</organism>
<reference evidence="2 3" key="1">
    <citation type="submission" date="2017-11" db="EMBL/GenBank/DDBJ databases">
        <title>De novo assembly and phasing of dikaryotic genomes from two isolates of Puccinia coronata f. sp. avenae, the causal agent of oat crown rust.</title>
        <authorList>
            <person name="Miller M.E."/>
            <person name="Zhang Y."/>
            <person name="Omidvar V."/>
            <person name="Sperschneider J."/>
            <person name="Schwessinger B."/>
            <person name="Raley C."/>
            <person name="Palmer J.M."/>
            <person name="Garnica D."/>
            <person name="Upadhyaya N."/>
            <person name="Rathjen J."/>
            <person name="Taylor J.M."/>
            <person name="Park R.F."/>
            <person name="Dodds P.N."/>
            <person name="Hirsch C.D."/>
            <person name="Kianian S.F."/>
            <person name="Figueroa M."/>
        </authorList>
    </citation>
    <scope>NUCLEOTIDE SEQUENCE [LARGE SCALE GENOMIC DNA]</scope>
    <source>
        <strain evidence="2">12NC29</strain>
    </source>
</reference>
<feature type="compositionally biased region" description="Polar residues" evidence="1">
    <location>
        <begin position="146"/>
        <end position="158"/>
    </location>
</feature>
<feature type="compositionally biased region" description="Polar residues" evidence="1">
    <location>
        <begin position="33"/>
        <end position="44"/>
    </location>
</feature>
<evidence type="ECO:0000313" key="3">
    <source>
        <dbReference type="Proteomes" id="UP000235388"/>
    </source>
</evidence>
<accession>A0A2N5V789</accession>
<dbReference type="EMBL" id="PGCJ01000124">
    <property type="protein sequence ID" value="PLW45867.1"/>
    <property type="molecule type" value="Genomic_DNA"/>
</dbReference>
<sequence>MTCGDNVHLLLVSMVGPPSLSTRCPRGRARHGASSSEEQRSSPNELLLGAPEFSPSAGQSLWRTPLSLVVAILSLTSITFLLTNPQLSNQPPTPNPPSTTQSAMRSFAYVACFLVAAAAGSPLEHAVRSFTDASQSASGSGATSDNTFSSTPWGTTATSSQSSYQHQQAQRVIQTLGPAFGTLGQMQGLISSSSSSQSYSQASSYTSQLVSQLQPALDAYNNCGCGDSPDIAPAFNQFFGQLGQVLSGYQSNFGGGFPRIIAPFNNIAPSFSSFVQHSQQSQSQSSSSITQSVAPVVNTLRPVLPAYGNLGF</sequence>
<keyword evidence="3" id="KW-1185">Reference proteome</keyword>
<dbReference type="AlphaFoldDB" id="A0A2N5V789"/>